<keyword evidence="2" id="KW-1185">Reference proteome</keyword>
<dbReference type="EMBL" id="AZBU02000001">
    <property type="protein sequence ID" value="TMS38945.1"/>
    <property type="molecule type" value="Genomic_DNA"/>
</dbReference>
<sequence length="80" mass="8678">MRSSGAFYSQSLVVSTSRTDDDIEVLTILRVDISKAFPKRSVEAEDDGEHIAVGRSAEPVGELKRNGIHGGVAFCSHFRA</sequence>
<evidence type="ECO:0000313" key="2">
    <source>
        <dbReference type="Proteomes" id="UP000298663"/>
    </source>
</evidence>
<evidence type="ECO:0000313" key="1">
    <source>
        <dbReference type="EMBL" id="TMS38945.1"/>
    </source>
</evidence>
<dbReference type="AlphaFoldDB" id="A0A4U8V0U9"/>
<comment type="caution">
    <text evidence="1">The sequence shown here is derived from an EMBL/GenBank/DDBJ whole genome shotgun (WGS) entry which is preliminary data.</text>
</comment>
<accession>A0A4U8V0U9</accession>
<dbReference type="Proteomes" id="UP000298663">
    <property type="component" value="Chromosome X"/>
</dbReference>
<proteinExistence type="predicted"/>
<name>A0A4U8V0U9_STECR</name>
<dbReference type="EMBL" id="CM016762">
    <property type="protein sequence ID" value="TMS38945.1"/>
    <property type="molecule type" value="Genomic_DNA"/>
</dbReference>
<protein>
    <submittedName>
        <fullName evidence="1">Uncharacterized protein</fullName>
    </submittedName>
</protein>
<reference evidence="1 2" key="2">
    <citation type="journal article" date="2019" name="G3 (Bethesda)">
        <title>Hybrid Assembly of the Genome of the Entomopathogenic Nematode Steinernema carpocapsae Identifies the X-Chromosome.</title>
        <authorList>
            <person name="Serra L."/>
            <person name="Macchietto M."/>
            <person name="Macias-Munoz A."/>
            <person name="McGill C.J."/>
            <person name="Rodriguez I.M."/>
            <person name="Rodriguez B."/>
            <person name="Murad R."/>
            <person name="Mortazavi A."/>
        </authorList>
    </citation>
    <scope>NUCLEOTIDE SEQUENCE [LARGE SCALE GENOMIC DNA]</scope>
    <source>
        <strain evidence="1 2">ALL</strain>
    </source>
</reference>
<reference evidence="1 2" key="1">
    <citation type="journal article" date="2015" name="Genome Biol.">
        <title>Comparative genomics of Steinernema reveals deeply conserved gene regulatory networks.</title>
        <authorList>
            <person name="Dillman A.R."/>
            <person name="Macchietto M."/>
            <person name="Porter C.F."/>
            <person name="Rogers A."/>
            <person name="Williams B."/>
            <person name="Antoshechkin I."/>
            <person name="Lee M.M."/>
            <person name="Goodwin Z."/>
            <person name="Lu X."/>
            <person name="Lewis E.E."/>
            <person name="Goodrich-Blair H."/>
            <person name="Stock S.P."/>
            <person name="Adams B.J."/>
            <person name="Sternberg P.W."/>
            <person name="Mortazavi A."/>
        </authorList>
    </citation>
    <scope>NUCLEOTIDE SEQUENCE [LARGE SCALE GENOMIC DNA]</scope>
    <source>
        <strain evidence="1 2">ALL</strain>
    </source>
</reference>
<organism evidence="1 2">
    <name type="scientific">Steinernema carpocapsae</name>
    <name type="common">Entomopathogenic nematode</name>
    <dbReference type="NCBI Taxonomy" id="34508"/>
    <lineage>
        <taxon>Eukaryota</taxon>
        <taxon>Metazoa</taxon>
        <taxon>Ecdysozoa</taxon>
        <taxon>Nematoda</taxon>
        <taxon>Chromadorea</taxon>
        <taxon>Rhabditida</taxon>
        <taxon>Tylenchina</taxon>
        <taxon>Panagrolaimomorpha</taxon>
        <taxon>Strongyloidoidea</taxon>
        <taxon>Steinernematidae</taxon>
        <taxon>Steinernema</taxon>
    </lineage>
</organism>
<gene>
    <name evidence="1" type="ORF">L596_005566</name>
</gene>